<feature type="domain" description="ABC transmembrane type-1" evidence="8">
    <location>
        <begin position="86"/>
        <end position="293"/>
    </location>
</feature>
<evidence type="ECO:0000256" key="7">
    <source>
        <dbReference type="RuleBase" id="RU363032"/>
    </source>
</evidence>
<evidence type="ECO:0000256" key="1">
    <source>
        <dbReference type="ARBA" id="ARBA00004651"/>
    </source>
</evidence>
<dbReference type="GO" id="GO:0055085">
    <property type="term" value="P:transmembrane transport"/>
    <property type="evidence" value="ECO:0007669"/>
    <property type="project" value="InterPro"/>
</dbReference>
<accession>A0A837R7P2</accession>
<comment type="subcellular location">
    <subcellularLocation>
        <location evidence="1 7">Cell membrane</location>
        <topology evidence="1 7">Multi-pass membrane protein</topology>
    </subcellularLocation>
</comment>
<feature type="transmembrane region" description="Helical" evidence="7">
    <location>
        <begin position="24"/>
        <end position="49"/>
    </location>
</feature>
<comment type="caution">
    <text evidence="9">The sequence shown here is derived from an EMBL/GenBank/DDBJ whole genome shotgun (WGS) entry which is preliminary data.</text>
</comment>
<feature type="transmembrane region" description="Helical" evidence="7">
    <location>
        <begin position="274"/>
        <end position="293"/>
    </location>
</feature>
<keyword evidence="5 7" id="KW-1133">Transmembrane helix</keyword>
<feature type="transmembrane region" description="Helical" evidence="7">
    <location>
        <begin position="153"/>
        <end position="174"/>
    </location>
</feature>
<feature type="transmembrane region" description="Helical" evidence="7">
    <location>
        <begin position="121"/>
        <end position="141"/>
    </location>
</feature>
<reference evidence="9 10" key="1">
    <citation type="journal article" date="2015" name="Genome Announc.">
        <title>Expanding the biotechnology potential of lactobacilli through comparative genomics of 213 strains and associated genera.</title>
        <authorList>
            <person name="Sun Z."/>
            <person name="Harris H.M."/>
            <person name="McCann A."/>
            <person name="Guo C."/>
            <person name="Argimon S."/>
            <person name="Zhang W."/>
            <person name="Yang X."/>
            <person name="Jeffery I.B."/>
            <person name="Cooney J.C."/>
            <person name="Kagawa T.F."/>
            <person name="Liu W."/>
            <person name="Song Y."/>
            <person name="Salvetti E."/>
            <person name="Wrobel A."/>
            <person name="Rasinkangas P."/>
            <person name="Parkhill J."/>
            <person name="Rea M.C."/>
            <person name="O'Sullivan O."/>
            <person name="Ritari J."/>
            <person name="Douillard F.P."/>
            <person name="Paul Ross R."/>
            <person name="Yang R."/>
            <person name="Briner A.E."/>
            <person name="Felis G.E."/>
            <person name="de Vos W.M."/>
            <person name="Barrangou R."/>
            <person name="Klaenhammer T.R."/>
            <person name="Caufield P.W."/>
            <person name="Cui Y."/>
            <person name="Zhang H."/>
            <person name="O'Toole P.W."/>
        </authorList>
    </citation>
    <scope>NUCLEOTIDE SEQUENCE [LARGE SCALE GENOMIC DNA]</scope>
    <source>
        <strain evidence="9 10">DSM 20314</strain>
    </source>
</reference>
<keyword evidence="3" id="KW-1003">Cell membrane</keyword>
<dbReference type="CDD" id="cd06261">
    <property type="entry name" value="TM_PBP2"/>
    <property type="match status" value="1"/>
</dbReference>
<evidence type="ECO:0000259" key="8">
    <source>
        <dbReference type="PROSITE" id="PS50928"/>
    </source>
</evidence>
<proteinExistence type="inferred from homology"/>
<evidence type="ECO:0000256" key="2">
    <source>
        <dbReference type="ARBA" id="ARBA00022448"/>
    </source>
</evidence>
<protein>
    <submittedName>
        <fullName evidence="9">Carbohydrate abc superfamily atp binding cassette transporter, membrane protein</fullName>
    </submittedName>
</protein>
<dbReference type="Gene3D" id="1.10.3720.10">
    <property type="entry name" value="MetI-like"/>
    <property type="match status" value="1"/>
</dbReference>
<evidence type="ECO:0000256" key="5">
    <source>
        <dbReference type="ARBA" id="ARBA00022989"/>
    </source>
</evidence>
<dbReference type="Proteomes" id="UP000051020">
    <property type="component" value="Unassembled WGS sequence"/>
</dbReference>
<sequence length="308" mass="34531">MPSLRKKKHISAVEIRKFGPGANLFFNIFLAIFALSCILPFFFIIILSLTQESDITTYGYQFWPKHWTFASYQYLSKMGHQVLVSLGVTIFVTVVGTIMNSLFSSTYAYAISRKDFAYAKFFTIFALISMLFVPGMVPTYLIVTQMLGLQDNIWALILPMSFGVYNVLIMRTFFKTSIPEAIIESARIDGGSELRIFRSIVVPLAIPGIATISLFTSLGYWNDWMNALLYINKDSVTPLQYLLIKISNNIQYMTQNMQANGAISGAVSVPSEGMRFAIVVVATLPIALTYPFFQKYFVKGMTIGGVKG</sequence>
<comment type="similarity">
    <text evidence="7">Belongs to the binding-protein-dependent transport system permease family.</text>
</comment>
<dbReference type="EMBL" id="AZCU01000017">
    <property type="protein sequence ID" value="KRK23194.1"/>
    <property type="molecule type" value="Genomic_DNA"/>
</dbReference>
<dbReference type="PANTHER" id="PTHR43744">
    <property type="entry name" value="ABC TRANSPORTER PERMEASE PROTEIN MG189-RELATED-RELATED"/>
    <property type="match status" value="1"/>
</dbReference>
<dbReference type="PANTHER" id="PTHR43744:SF9">
    <property type="entry name" value="POLYGALACTURONAN_RHAMNOGALACTURONAN TRANSPORT SYSTEM PERMEASE PROTEIN YTCP"/>
    <property type="match status" value="1"/>
</dbReference>
<evidence type="ECO:0000256" key="4">
    <source>
        <dbReference type="ARBA" id="ARBA00022692"/>
    </source>
</evidence>
<feature type="transmembrane region" description="Helical" evidence="7">
    <location>
        <begin position="82"/>
        <end position="109"/>
    </location>
</feature>
<dbReference type="Pfam" id="PF00528">
    <property type="entry name" value="BPD_transp_1"/>
    <property type="match status" value="1"/>
</dbReference>
<dbReference type="PROSITE" id="PS50928">
    <property type="entry name" value="ABC_TM1"/>
    <property type="match status" value="1"/>
</dbReference>
<organism evidence="9 10">
    <name type="scientific">Lactiplantibacillus pentosus DSM 20314</name>
    <dbReference type="NCBI Taxonomy" id="1423791"/>
    <lineage>
        <taxon>Bacteria</taxon>
        <taxon>Bacillati</taxon>
        <taxon>Bacillota</taxon>
        <taxon>Bacilli</taxon>
        <taxon>Lactobacillales</taxon>
        <taxon>Lactobacillaceae</taxon>
        <taxon>Lactiplantibacillus</taxon>
    </lineage>
</organism>
<feature type="transmembrane region" description="Helical" evidence="7">
    <location>
        <begin position="195"/>
        <end position="221"/>
    </location>
</feature>
<gene>
    <name evidence="9" type="ORF">FD24_GL001128</name>
</gene>
<evidence type="ECO:0000313" key="9">
    <source>
        <dbReference type="EMBL" id="KRK23194.1"/>
    </source>
</evidence>
<dbReference type="InterPro" id="IPR000515">
    <property type="entry name" value="MetI-like"/>
</dbReference>
<dbReference type="AlphaFoldDB" id="A0A837R7P2"/>
<keyword evidence="2 7" id="KW-0813">Transport</keyword>
<evidence type="ECO:0000256" key="3">
    <source>
        <dbReference type="ARBA" id="ARBA00022475"/>
    </source>
</evidence>
<dbReference type="SUPFAM" id="SSF161098">
    <property type="entry name" value="MetI-like"/>
    <property type="match status" value="1"/>
</dbReference>
<dbReference type="GO" id="GO:0005886">
    <property type="term" value="C:plasma membrane"/>
    <property type="evidence" value="ECO:0007669"/>
    <property type="project" value="UniProtKB-SubCell"/>
</dbReference>
<name>A0A837R7P2_LACPE</name>
<evidence type="ECO:0000256" key="6">
    <source>
        <dbReference type="ARBA" id="ARBA00023136"/>
    </source>
</evidence>
<evidence type="ECO:0000313" key="10">
    <source>
        <dbReference type="Proteomes" id="UP000051020"/>
    </source>
</evidence>
<dbReference type="InterPro" id="IPR035906">
    <property type="entry name" value="MetI-like_sf"/>
</dbReference>
<keyword evidence="4 7" id="KW-0812">Transmembrane</keyword>
<keyword evidence="6 7" id="KW-0472">Membrane</keyword>